<dbReference type="InterPro" id="IPR039424">
    <property type="entry name" value="SBP_5"/>
</dbReference>
<comment type="caution">
    <text evidence="3">The sequence shown here is derived from an EMBL/GenBank/DDBJ whole genome shotgun (WGS) entry which is preliminary data.</text>
</comment>
<dbReference type="EMBL" id="JAMTCK010000005">
    <property type="protein sequence ID" value="MCP2165633.1"/>
    <property type="molecule type" value="Genomic_DNA"/>
</dbReference>
<feature type="chain" id="PRO_5042072035" evidence="1">
    <location>
        <begin position="23"/>
        <end position="596"/>
    </location>
</feature>
<dbReference type="Gene3D" id="3.10.105.10">
    <property type="entry name" value="Dipeptide-binding Protein, Domain 3"/>
    <property type="match status" value="1"/>
</dbReference>
<keyword evidence="1" id="KW-0732">Signal</keyword>
<evidence type="ECO:0000259" key="2">
    <source>
        <dbReference type="Pfam" id="PF00496"/>
    </source>
</evidence>
<dbReference type="Gene3D" id="3.40.190.10">
    <property type="entry name" value="Periplasmic binding protein-like II"/>
    <property type="match status" value="1"/>
</dbReference>
<sequence length="596" mass="64494">MRRTKALSALALFTGASLVLSACGGGGDNGTNQGDSADIASMAAAKGENGTNISVPKVDPAGDITVTTDNPYTAYNNQAADANNTYNAIPLVSVLAGAYLIDGNNKVLLNTDIMESVEVTSKSPQTVTWKMKPGLEWSDGKPFNCKDFYFTWLANAGIKKAGGDGTYFLSAGTTGYEMIKQPTCENDTTLVTTFDEPFADYPSLFGSSLDVLPAHIAEEQTGIADITKLNRDSSPEELTKIAEFWNTKWNGFDKALMPASGPYMLDSWVQNQSVKLVRNPKWKGNPGGPDSITVKAISDPTAQAQALQNGETQVMASAQPDGNAADRLRGLAAEGVKYGAAAGLAFEHLDLNFKNPLLAQDAVRKAFGQCINRQEIVQKLVAPVQEDAKPFNSIVFFPSEDGFVDNYSDKLTGKADDAKKTLEADGWTLGADGIYAKDGKKLSFRISHTDIPRRKQTVELIQGQCKAAGIEVVDDTDPNFLDTRVSQGDYDVALFAWTSLPFKSSQQSIYTTGGGQNWQGLSDPTVDENFKKAVAQTDLAAAKPFYQAVDKALAEKYATFPLFLPPNMWAFKNVDRVYFQGYYGALWNAAEWQKTS</sequence>
<gene>
    <name evidence="3" type="ORF">LX83_002491</name>
</gene>
<reference evidence="3" key="1">
    <citation type="submission" date="2022-06" db="EMBL/GenBank/DDBJ databases">
        <title>Genomic Encyclopedia of Archaeal and Bacterial Type Strains, Phase II (KMG-II): from individual species to whole genera.</title>
        <authorList>
            <person name="Goeker M."/>
        </authorList>
    </citation>
    <scope>NUCLEOTIDE SEQUENCE</scope>
    <source>
        <strain evidence="3">DSM 43935</strain>
    </source>
</reference>
<dbReference type="AlphaFoldDB" id="A0AAE3GD79"/>
<feature type="domain" description="Solute-binding protein family 5" evidence="2">
    <location>
        <begin position="112"/>
        <end position="516"/>
    </location>
</feature>
<accession>A0AAE3GD79</accession>
<proteinExistence type="predicted"/>
<feature type="signal peptide" evidence="1">
    <location>
        <begin position="1"/>
        <end position="22"/>
    </location>
</feature>
<dbReference type="Pfam" id="PF00496">
    <property type="entry name" value="SBP_bac_5"/>
    <property type="match status" value="1"/>
</dbReference>
<dbReference type="InterPro" id="IPR000914">
    <property type="entry name" value="SBP_5_dom"/>
</dbReference>
<keyword evidence="4" id="KW-1185">Reference proteome</keyword>
<dbReference type="PANTHER" id="PTHR30290:SF65">
    <property type="entry name" value="MONOACYL PHOSPHATIDYLINOSITOL TETRAMANNOSIDE-BINDING PROTEIN LPQW-RELATED"/>
    <property type="match status" value="1"/>
</dbReference>
<evidence type="ECO:0000313" key="3">
    <source>
        <dbReference type="EMBL" id="MCP2165633.1"/>
    </source>
</evidence>
<name>A0AAE3GD79_9PSEU</name>
<dbReference type="GO" id="GO:1904680">
    <property type="term" value="F:peptide transmembrane transporter activity"/>
    <property type="evidence" value="ECO:0007669"/>
    <property type="project" value="TreeGrafter"/>
</dbReference>
<dbReference type="RefSeq" id="WP_253770624.1">
    <property type="nucleotide sequence ID" value="NZ_JAMTCK010000005.1"/>
</dbReference>
<dbReference type="PROSITE" id="PS51257">
    <property type="entry name" value="PROKAR_LIPOPROTEIN"/>
    <property type="match status" value="1"/>
</dbReference>
<organism evidence="3 4">
    <name type="scientific">Goodfellowiella coeruleoviolacea</name>
    <dbReference type="NCBI Taxonomy" id="334858"/>
    <lineage>
        <taxon>Bacteria</taxon>
        <taxon>Bacillati</taxon>
        <taxon>Actinomycetota</taxon>
        <taxon>Actinomycetes</taxon>
        <taxon>Pseudonocardiales</taxon>
        <taxon>Pseudonocardiaceae</taxon>
        <taxon>Goodfellowiella</taxon>
    </lineage>
</organism>
<dbReference type="SUPFAM" id="SSF53850">
    <property type="entry name" value="Periplasmic binding protein-like II"/>
    <property type="match status" value="1"/>
</dbReference>
<dbReference type="GO" id="GO:0015833">
    <property type="term" value="P:peptide transport"/>
    <property type="evidence" value="ECO:0007669"/>
    <property type="project" value="TreeGrafter"/>
</dbReference>
<protein>
    <submittedName>
        <fullName evidence="3">Peptide/nickel transport system substrate-binding protein</fullName>
    </submittedName>
</protein>
<evidence type="ECO:0000313" key="4">
    <source>
        <dbReference type="Proteomes" id="UP001206128"/>
    </source>
</evidence>
<evidence type="ECO:0000256" key="1">
    <source>
        <dbReference type="SAM" id="SignalP"/>
    </source>
</evidence>
<dbReference type="PANTHER" id="PTHR30290">
    <property type="entry name" value="PERIPLASMIC BINDING COMPONENT OF ABC TRANSPORTER"/>
    <property type="match status" value="1"/>
</dbReference>
<dbReference type="Proteomes" id="UP001206128">
    <property type="component" value="Unassembled WGS sequence"/>
</dbReference>
<dbReference type="CDD" id="cd08501">
    <property type="entry name" value="PBP2_Lpqw"/>
    <property type="match status" value="1"/>
</dbReference>